<keyword evidence="3" id="KW-0687">Ribonucleoprotein</keyword>
<dbReference type="GO" id="GO:0006412">
    <property type="term" value="P:translation"/>
    <property type="evidence" value="ECO:0007669"/>
    <property type="project" value="InterPro"/>
</dbReference>
<dbReference type="InterPro" id="IPR023591">
    <property type="entry name" value="Ribosomal_uS2_flav_dom_sf"/>
</dbReference>
<comment type="similarity">
    <text evidence="1">Belongs to the universal ribosomal protein uS2 family.</text>
</comment>
<reference evidence="4" key="1">
    <citation type="submission" date="2019-08" db="EMBL/GenBank/DDBJ databases">
        <authorList>
            <person name="Kucharzyk K."/>
            <person name="Murdoch R.W."/>
            <person name="Higgins S."/>
            <person name="Loffler F."/>
        </authorList>
    </citation>
    <scope>NUCLEOTIDE SEQUENCE</scope>
</reference>
<dbReference type="InterPro" id="IPR001865">
    <property type="entry name" value="Ribosomal_uS2"/>
</dbReference>
<dbReference type="InterPro" id="IPR005706">
    <property type="entry name" value="Ribosomal_uS2_bac/mit/plastid"/>
</dbReference>
<dbReference type="AlphaFoldDB" id="A0A645FW36"/>
<gene>
    <name evidence="4" type="ORF">SDC9_165247</name>
</gene>
<evidence type="ECO:0000256" key="1">
    <source>
        <dbReference type="ARBA" id="ARBA00006242"/>
    </source>
</evidence>
<dbReference type="FunFam" id="1.10.287.610:FF:000001">
    <property type="entry name" value="30S ribosomal protein S2"/>
    <property type="match status" value="1"/>
</dbReference>
<dbReference type="NCBIfam" id="TIGR01011">
    <property type="entry name" value="rpsB_bact"/>
    <property type="match status" value="1"/>
</dbReference>
<evidence type="ECO:0000256" key="2">
    <source>
        <dbReference type="ARBA" id="ARBA00022980"/>
    </source>
</evidence>
<evidence type="ECO:0000313" key="4">
    <source>
        <dbReference type="EMBL" id="MPN17892.1"/>
    </source>
</evidence>
<dbReference type="GO" id="GO:0022627">
    <property type="term" value="C:cytosolic small ribosomal subunit"/>
    <property type="evidence" value="ECO:0007669"/>
    <property type="project" value="TreeGrafter"/>
</dbReference>
<sequence>MFIRSVAAEGKPILFVGTKKQAQDSIKEEAVRAGAHYVNARWLGGMLTNFQTNHKRIARLAQLRQMEEDGTFDILPKKEVIKLRLEIDKLEKFRGGLREERVVGIKEERVFSARLADRPVAGRECSQIFRLDKDPQARIECGAFFQNFGRTVRGRVVHGDHLDFAESLAEDGVQGLFQGVRRVEDRHDDGDFDILIHYFRLIC</sequence>
<protein>
    <recommendedName>
        <fullName evidence="5">30S ribosomal protein S2</fullName>
    </recommendedName>
</protein>
<dbReference type="GO" id="GO:0003735">
    <property type="term" value="F:structural constituent of ribosome"/>
    <property type="evidence" value="ECO:0007669"/>
    <property type="project" value="InterPro"/>
</dbReference>
<comment type="caution">
    <text evidence="4">The sequence shown here is derived from an EMBL/GenBank/DDBJ whole genome shotgun (WGS) entry which is preliminary data.</text>
</comment>
<keyword evidence="2" id="KW-0689">Ribosomal protein</keyword>
<name>A0A645FW36_9ZZZZ</name>
<evidence type="ECO:0000256" key="3">
    <source>
        <dbReference type="ARBA" id="ARBA00023274"/>
    </source>
</evidence>
<dbReference type="EMBL" id="VSSQ01065130">
    <property type="protein sequence ID" value="MPN17892.1"/>
    <property type="molecule type" value="Genomic_DNA"/>
</dbReference>
<dbReference type="CDD" id="cd01425">
    <property type="entry name" value="RPS2"/>
    <property type="match status" value="1"/>
</dbReference>
<evidence type="ECO:0008006" key="5">
    <source>
        <dbReference type="Google" id="ProtNLM"/>
    </source>
</evidence>
<proteinExistence type="inferred from homology"/>
<dbReference type="PANTHER" id="PTHR12534:SF0">
    <property type="entry name" value="SMALL RIBOSOMAL SUBUNIT PROTEIN US2M"/>
    <property type="match status" value="1"/>
</dbReference>
<dbReference type="PANTHER" id="PTHR12534">
    <property type="entry name" value="30S RIBOSOMAL PROTEIN S2 PROKARYOTIC AND ORGANELLAR"/>
    <property type="match status" value="1"/>
</dbReference>
<organism evidence="4">
    <name type="scientific">bioreactor metagenome</name>
    <dbReference type="NCBI Taxonomy" id="1076179"/>
    <lineage>
        <taxon>unclassified sequences</taxon>
        <taxon>metagenomes</taxon>
        <taxon>ecological metagenomes</taxon>
    </lineage>
</organism>
<dbReference type="Pfam" id="PF00318">
    <property type="entry name" value="Ribosomal_S2"/>
    <property type="match status" value="1"/>
</dbReference>
<accession>A0A645FW36</accession>
<dbReference type="Gene3D" id="3.40.50.10490">
    <property type="entry name" value="Glucose-6-phosphate isomerase like protein, domain 1"/>
    <property type="match status" value="1"/>
</dbReference>
<dbReference type="SUPFAM" id="SSF52313">
    <property type="entry name" value="Ribosomal protein S2"/>
    <property type="match status" value="1"/>
</dbReference>
<dbReference type="Gene3D" id="1.10.287.610">
    <property type="entry name" value="Helix hairpin bin"/>
    <property type="match status" value="1"/>
</dbReference>